<dbReference type="AlphaFoldDB" id="A0AAD4K714"/>
<comment type="caution">
    <text evidence="1">The sequence shown here is derived from an EMBL/GenBank/DDBJ whole genome shotgun (WGS) entry which is preliminary data.</text>
</comment>
<feature type="non-terminal residue" evidence="1">
    <location>
        <position position="179"/>
    </location>
</feature>
<keyword evidence="2" id="KW-1185">Reference proteome</keyword>
<dbReference type="PANTHER" id="PTHR20898">
    <property type="entry name" value="DAEDALUS ON 3-RELATED-RELATED"/>
    <property type="match status" value="1"/>
</dbReference>
<dbReference type="Pfam" id="PF06477">
    <property type="entry name" value="DUF1091"/>
    <property type="match status" value="1"/>
</dbReference>
<evidence type="ECO:0000313" key="2">
    <source>
        <dbReference type="Proteomes" id="UP001200034"/>
    </source>
</evidence>
<sequence>TRMDLLRHCCAFLIIISSVLSDYVIRINRFEFRIEDHELIISQSSIVEQDSNRSYLSGHLIFSRSLSDIQLFTTMDIQRPKVSRMRLFEKKMDLCAFLSNNYRSKFVRQLYINYMAFINERPKCPLKPNFNYTLHRAYVDDGNLPGFLPECHFFMKLEFSHKSKRIANMVFTGELSSPN</sequence>
<dbReference type="InterPro" id="IPR010512">
    <property type="entry name" value="DUF1091"/>
</dbReference>
<dbReference type="EMBL" id="JAJJHW010001127">
    <property type="protein sequence ID" value="KAH8378055.1"/>
    <property type="molecule type" value="Genomic_DNA"/>
</dbReference>
<evidence type="ECO:0000313" key="1">
    <source>
        <dbReference type="EMBL" id="KAH8378055.1"/>
    </source>
</evidence>
<accession>A0AAD4K714</accession>
<dbReference type="PANTHER" id="PTHR20898:SF0">
    <property type="entry name" value="DAEDALUS ON 3-RELATED"/>
    <property type="match status" value="1"/>
</dbReference>
<name>A0AAD4K714_9MUSC</name>
<protein>
    <submittedName>
        <fullName evidence="1">Uncharacterized protein</fullName>
    </submittedName>
</protein>
<dbReference type="SMART" id="SM00697">
    <property type="entry name" value="DM8"/>
    <property type="match status" value="1"/>
</dbReference>
<organism evidence="1 2">
    <name type="scientific">Drosophila rubida</name>
    <dbReference type="NCBI Taxonomy" id="30044"/>
    <lineage>
        <taxon>Eukaryota</taxon>
        <taxon>Metazoa</taxon>
        <taxon>Ecdysozoa</taxon>
        <taxon>Arthropoda</taxon>
        <taxon>Hexapoda</taxon>
        <taxon>Insecta</taxon>
        <taxon>Pterygota</taxon>
        <taxon>Neoptera</taxon>
        <taxon>Endopterygota</taxon>
        <taxon>Diptera</taxon>
        <taxon>Brachycera</taxon>
        <taxon>Muscomorpha</taxon>
        <taxon>Ephydroidea</taxon>
        <taxon>Drosophilidae</taxon>
        <taxon>Drosophila</taxon>
    </lineage>
</organism>
<proteinExistence type="predicted"/>
<feature type="non-terminal residue" evidence="1">
    <location>
        <position position="1"/>
    </location>
</feature>
<reference evidence="1" key="1">
    <citation type="journal article" date="2021" name="Mol. Ecol. Resour.">
        <title>Phylogenomic analyses of the genus Drosophila reveals genomic signals of climate adaptation.</title>
        <authorList>
            <person name="Li F."/>
            <person name="Rane R.V."/>
            <person name="Luria V."/>
            <person name="Xiong Z."/>
            <person name="Chen J."/>
            <person name="Li Z."/>
            <person name="Catullo R.A."/>
            <person name="Griffin P.C."/>
            <person name="Schiffer M."/>
            <person name="Pearce S."/>
            <person name="Lee S.F."/>
            <person name="McElroy K."/>
            <person name="Stocker A."/>
            <person name="Shirriffs J."/>
            <person name="Cockerell F."/>
            <person name="Coppin C."/>
            <person name="Sgro C.M."/>
            <person name="Karger A."/>
            <person name="Cain J.W."/>
            <person name="Weber J.A."/>
            <person name="Santpere G."/>
            <person name="Kirschner M.W."/>
            <person name="Hoffmann A.A."/>
            <person name="Oakeshott J.G."/>
            <person name="Zhang G."/>
        </authorList>
    </citation>
    <scope>NUCLEOTIDE SEQUENCE</scope>
    <source>
        <strain evidence="1">BGI-SZ-2011g</strain>
    </source>
</reference>
<dbReference type="Proteomes" id="UP001200034">
    <property type="component" value="Unassembled WGS sequence"/>
</dbReference>
<gene>
    <name evidence="1" type="ORF">KR093_008790</name>
</gene>